<dbReference type="OrthoDB" id="10541633at2759"/>
<feature type="compositionally biased region" description="Polar residues" evidence="1">
    <location>
        <begin position="91"/>
        <end position="106"/>
    </location>
</feature>
<feature type="region of interest" description="Disordered" evidence="1">
    <location>
        <begin position="1"/>
        <end position="281"/>
    </location>
</feature>
<gene>
    <name evidence="2" type="ORF">EXIGLDRAFT_654497</name>
</gene>
<organism evidence="2 3">
    <name type="scientific">Exidia glandulosa HHB12029</name>
    <dbReference type="NCBI Taxonomy" id="1314781"/>
    <lineage>
        <taxon>Eukaryota</taxon>
        <taxon>Fungi</taxon>
        <taxon>Dikarya</taxon>
        <taxon>Basidiomycota</taxon>
        <taxon>Agaricomycotina</taxon>
        <taxon>Agaricomycetes</taxon>
        <taxon>Auriculariales</taxon>
        <taxon>Exidiaceae</taxon>
        <taxon>Exidia</taxon>
    </lineage>
</organism>
<evidence type="ECO:0000313" key="3">
    <source>
        <dbReference type="Proteomes" id="UP000077266"/>
    </source>
</evidence>
<keyword evidence="3" id="KW-1185">Reference proteome</keyword>
<feature type="compositionally biased region" description="Acidic residues" evidence="1">
    <location>
        <begin position="230"/>
        <end position="239"/>
    </location>
</feature>
<dbReference type="AlphaFoldDB" id="A0A165ZQK3"/>
<protein>
    <submittedName>
        <fullName evidence="2">Uncharacterized protein</fullName>
    </submittedName>
</protein>
<reference evidence="2 3" key="1">
    <citation type="journal article" date="2016" name="Mol. Biol. Evol.">
        <title>Comparative Genomics of Early-Diverging Mushroom-Forming Fungi Provides Insights into the Origins of Lignocellulose Decay Capabilities.</title>
        <authorList>
            <person name="Nagy L.G."/>
            <person name="Riley R."/>
            <person name="Tritt A."/>
            <person name="Adam C."/>
            <person name="Daum C."/>
            <person name="Floudas D."/>
            <person name="Sun H."/>
            <person name="Yadav J.S."/>
            <person name="Pangilinan J."/>
            <person name="Larsson K.H."/>
            <person name="Matsuura K."/>
            <person name="Barry K."/>
            <person name="Labutti K."/>
            <person name="Kuo R."/>
            <person name="Ohm R.A."/>
            <person name="Bhattacharya S.S."/>
            <person name="Shirouzu T."/>
            <person name="Yoshinaga Y."/>
            <person name="Martin F.M."/>
            <person name="Grigoriev I.V."/>
            <person name="Hibbett D.S."/>
        </authorList>
    </citation>
    <scope>NUCLEOTIDE SEQUENCE [LARGE SCALE GENOMIC DNA]</scope>
    <source>
        <strain evidence="2 3">HHB12029</strain>
    </source>
</reference>
<proteinExistence type="predicted"/>
<evidence type="ECO:0000256" key="1">
    <source>
        <dbReference type="SAM" id="MobiDB-lite"/>
    </source>
</evidence>
<evidence type="ECO:0000313" key="2">
    <source>
        <dbReference type="EMBL" id="KZV84959.1"/>
    </source>
</evidence>
<accession>A0A165ZQK3</accession>
<feature type="compositionally biased region" description="Basic and acidic residues" evidence="1">
    <location>
        <begin position="1"/>
        <end position="12"/>
    </location>
</feature>
<dbReference type="Proteomes" id="UP000077266">
    <property type="component" value="Unassembled WGS sequence"/>
</dbReference>
<feature type="compositionally biased region" description="Basic and acidic residues" evidence="1">
    <location>
        <begin position="179"/>
        <end position="189"/>
    </location>
</feature>
<feature type="compositionally biased region" description="Polar residues" evidence="1">
    <location>
        <begin position="256"/>
        <end position="270"/>
    </location>
</feature>
<feature type="compositionally biased region" description="Polar residues" evidence="1">
    <location>
        <begin position="129"/>
        <end position="141"/>
    </location>
</feature>
<dbReference type="InParanoid" id="A0A165ZQK3"/>
<dbReference type="EMBL" id="KV426204">
    <property type="protein sequence ID" value="KZV84959.1"/>
    <property type="molecule type" value="Genomic_DNA"/>
</dbReference>
<name>A0A165ZQK3_EXIGL</name>
<sequence length="527" mass="59333">MSRRPDIFDRRFKAGASDPRADEVPDYIQPAMKTVPRAAKPKMHKPSRMTVTRAREESPPRRYGPVFPQRQSDVRGPRVAKSTRPRDADVPQSSQRAHSVIELSSSSDDDRPQASTSVRKITARPGPATSKNTATASTGRASNIVAVIELDSDSDIDPPAPQASTSTIRRDTLNTARVEVSREDRERCGRASSPASEVDDEVRAQSVRSEESYRDHDRPVEDGGFFSPDEREEEAEAIDDNAPRWRNGLRTRKAQKQQSPLPTFSDDASSPSPPVTGTRAWDANFTPEDKIVWALYLERRLPFLLRNLRRALSLSQTGQAGLNWEEVREFGIERWVCPVCPLGGIFETKEGRDMHVAIWHREFTGSLQDQRTRVLHPPSAPVRARVYIPPKTQRQAKRVEGRSFPHVSERVTGLGPMPDFGYMTDRMRLEEARILSHPGGQRVFVAAWKRWIYQYRQLFVRDPVVALGSFLHAYADAVRIAGKDVLRAWLLALVNQRHLGAQGFVRVYGDWAKSEKLLHEAAATSAP</sequence>
<feature type="compositionally biased region" description="Basic and acidic residues" evidence="1">
    <location>
        <begin position="208"/>
        <end position="221"/>
    </location>
</feature>